<protein>
    <recommendedName>
        <fullName evidence="3">DNA methylase N-4/N-6 domain-containing protein</fullName>
    </recommendedName>
</protein>
<dbReference type="Gene3D" id="3.40.50.150">
    <property type="entry name" value="Vaccinia Virus protein VP39"/>
    <property type="match status" value="1"/>
</dbReference>
<sequence length="274" mass="30780">MAAGETEPDAVPGIPETSDSMRGRIYRLGDHLLMCGDATNADDVAALMDGATADLWLTDPPYNVGYTNSLGQTIENDDLEDGQFRAFLNDSFNNAVEVMKPGAGYYIFHADTEGYNFRGACRDAGLKVRECLVWVKNALVLGRCDYHFRHEPCLYGWKDGAAHNWYSDRCQTTVLEFHKPTQNIGHPTAKPVEILVYLIKNSSRRGEIVIDTFGGSGSMLIACEQTSRVCRMMELDEKYCDVIRRRWAEFKFGEGCDWIEKTPPAEPKVELEVE</sequence>
<keyword evidence="2" id="KW-0808">Transferase</keyword>
<dbReference type="EMBL" id="VSSQ01003091">
    <property type="protein sequence ID" value="MPM18999.1"/>
    <property type="molecule type" value="Genomic_DNA"/>
</dbReference>
<organism evidence="4">
    <name type="scientific">bioreactor metagenome</name>
    <dbReference type="NCBI Taxonomy" id="1076179"/>
    <lineage>
        <taxon>unclassified sequences</taxon>
        <taxon>metagenomes</taxon>
        <taxon>ecological metagenomes</taxon>
    </lineage>
</organism>
<proteinExistence type="predicted"/>
<dbReference type="GO" id="GO:0008170">
    <property type="term" value="F:N-methyltransferase activity"/>
    <property type="evidence" value="ECO:0007669"/>
    <property type="project" value="InterPro"/>
</dbReference>
<keyword evidence="1" id="KW-0489">Methyltransferase</keyword>
<feature type="domain" description="DNA methylase N-4/N-6" evidence="3">
    <location>
        <begin position="54"/>
        <end position="243"/>
    </location>
</feature>
<name>A0A644XSE3_9ZZZZ</name>
<gene>
    <name evidence="4" type="ORF">SDC9_65417</name>
</gene>
<reference evidence="4" key="1">
    <citation type="submission" date="2019-08" db="EMBL/GenBank/DDBJ databases">
        <authorList>
            <person name="Kucharzyk K."/>
            <person name="Murdoch R.W."/>
            <person name="Higgins S."/>
            <person name="Loffler F."/>
        </authorList>
    </citation>
    <scope>NUCLEOTIDE SEQUENCE</scope>
</reference>
<evidence type="ECO:0000256" key="1">
    <source>
        <dbReference type="ARBA" id="ARBA00022603"/>
    </source>
</evidence>
<evidence type="ECO:0000313" key="4">
    <source>
        <dbReference type="EMBL" id="MPM18999.1"/>
    </source>
</evidence>
<comment type="caution">
    <text evidence="4">The sequence shown here is derived from an EMBL/GenBank/DDBJ whole genome shotgun (WGS) entry which is preliminary data.</text>
</comment>
<dbReference type="GO" id="GO:0032259">
    <property type="term" value="P:methylation"/>
    <property type="evidence" value="ECO:0007669"/>
    <property type="project" value="UniProtKB-KW"/>
</dbReference>
<dbReference type="Pfam" id="PF01555">
    <property type="entry name" value="N6_N4_Mtase"/>
    <property type="match status" value="1"/>
</dbReference>
<accession>A0A644XSE3</accession>
<evidence type="ECO:0000259" key="3">
    <source>
        <dbReference type="Pfam" id="PF01555"/>
    </source>
</evidence>
<dbReference type="InterPro" id="IPR002941">
    <property type="entry name" value="DNA_methylase_N4/N6"/>
</dbReference>
<dbReference type="GO" id="GO:0003677">
    <property type="term" value="F:DNA binding"/>
    <property type="evidence" value="ECO:0007669"/>
    <property type="project" value="InterPro"/>
</dbReference>
<dbReference type="PRINTS" id="PR00508">
    <property type="entry name" value="S21N4MTFRASE"/>
</dbReference>
<dbReference type="InterPro" id="IPR001091">
    <property type="entry name" value="RM_Methyltransferase"/>
</dbReference>
<dbReference type="InterPro" id="IPR029063">
    <property type="entry name" value="SAM-dependent_MTases_sf"/>
</dbReference>
<dbReference type="AlphaFoldDB" id="A0A644XSE3"/>
<evidence type="ECO:0000256" key="2">
    <source>
        <dbReference type="ARBA" id="ARBA00022679"/>
    </source>
</evidence>
<dbReference type="SUPFAM" id="SSF53335">
    <property type="entry name" value="S-adenosyl-L-methionine-dependent methyltransferases"/>
    <property type="match status" value="1"/>
</dbReference>